<evidence type="ECO:0000313" key="2">
    <source>
        <dbReference type="Proteomes" id="UP000034786"/>
    </source>
</evidence>
<dbReference type="EMBL" id="JYJH01000004">
    <property type="protein sequence ID" value="KJK40118.1"/>
    <property type="molecule type" value="Genomic_DNA"/>
</dbReference>
<sequence>MPGWSLFRGPDDVVLGTEGRTRWREEGWWWPTVIAVLAV</sequence>
<feature type="non-terminal residue" evidence="1">
    <location>
        <position position="39"/>
    </location>
</feature>
<accession>A0A0M2GWT4</accession>
<comment type="caution">
    <text evidence="1">The sequence shown here is derived from an EMBL/GenBank/DDBJ whole genome shotgun (WGS) entry which is preliminary data.</text>
</comment>
<reference evidence="2" key="1">
    <citation type="submission" date="2015-02" db="EMBL/GenBank/DDBJ databases">
        <authorList>
            <person name="Ju K.-S."/>
            <person name="Doroghazi J.R."/>
            <person name="Metcalf W."/>
        </authorList>
    </citation>
    <scope>NUCLEOTIDE SEQUENCE [LARGE SCALE GENOMIC DNA]</scope>
    <source>
        <strain evidence="2">NRRL B-16380</strain>
    </source>
</reference>
<keyword evidence="2" id="KW-1185">Reference proteome</keyword>
<evidence type="ECO:0000313" key="1">
    <source>
        <dbReference type="EMBL" id="KJK40118.1"/>
    </source>
</evidence>
<dbReference type="Proteomes" id="UP000034786">
    <property type="component" value="Unassembled WGS sequence"/>
</dbReference>
<dbReference type="AlphaFoldDB" id="A0A0M2GWT4"/>
<proteinExistence type="predicted"/>
<protein>
    <submittedName>
        <fullName evidence="1">Membrane protein</fullName>
    </submittedName>
</protein>
<organism evidence="1 2">
    <name type="scientific">Streptomyces variegatus</name>
    <dbReference type="NCBI Taxonomy" id="284040"/>
    <lineage>
        <taxon>Bacteria</taxon>
        <taxon>Bacillati</taxon>
        <taxon>Actinomycetota</taxon>
        <taxon>Actinomycetes</taxon>
        <taxon>Kitasatosporales</taxon>
        <taxon>Streptomycetaceae</taxon>
        <taxon>Streptomyces</taxon>
    </lineage>
</organism>
<gene>
    <name evidence="1" type="ORF">UK15_07090</name>
</gene>
<name>A0A0M2GWT4_9ACTN</name>